<accession>A0ACC3T284</accession>
<gene>
    <name evidence="1" type="ORF">V1525DRAFT_388023</name>
</gene>
<protein>
    <submittedName>
        <fullName evidence="1">Endo-1,3(4)-beta-glucanase</fullName>
    </submittedName>
</protein>
<comment type="caution">
    <text evidence="1">The sequence shown here is derived from an EMBL/GenBank/DDBJ whole genome shotgun (WGS) entry which is preliminary data.</text>
</comment>
<dbReference type="Proteomes" id="UP001433508">
    <property type="component" value="Unassembled WGS sequence"/>
</dbReference>
<proteinExistence type="predicted"/>
<keyword evidence="2" id="KW-1185">Reference proteome</keyword>
<sequence length="737" mass="80830">MWSVVLTLTLLLERFASALPVSTAVDLFQEIATTAPDHRFPIIVDHPLQPLGMSKSVISTSTIPTNNFYTNLFLGSRQQPAYLYPYSVWWSQGTNSDYGLAISHTTASQRVFGPNPSANPVEYYYNPVGICSVSFSAAEFDAGMTMSLGSPTAFAVNVTMAPSTSKYGHGRSLYIPLVQGTGFITGIYFNLRPRFNSLVGFQSLTEKTSPRNGIKKYVAKLYDGTSWAIYANVPNGQTFSLSRQSSSSIIASKDVYNVIVQIAKIVDGSESAYDAHAGKYAYHARVYGSAVGSVGTATINYWTLQANNAGNLLLWLLPHHVASMKKGALGFSIDSLSRGKMYAFSTNQIVLQEELPTGIQFEPWTSIPGQKATYTSNALKLITSAAASEIAEDFNAQTNLNSMYYAGKALDKFAMICYVAHSILKNAVMTANCLNKLKQSFALFANNKEIYPLYYDKTYKGIVSSAGILTGSSMADFGATYYNDHHFHYGYHIHTAAVIGYIDTALGGTWVKENKEYVNTLIRDVANPSDADPYFPFSRSFSWFHGHSMAKGLFESADGKDEESSSEDYHHAYAVKLWGQVSGDQSMEARGAMMLAVMRRAMNAYMLMNNTNTIQPQNFIGNKVSGILFENKADHTTYFGTDIQYIQGVHMLPITPASSYIRSPTFVGEEWNSLLSGVAPTLTDGWKGILYANLALYNPKSSYAFFSSSKFSRNYLDPGASLTWYLAYAAGVGGATS</sequence>
<dbReference type="EMBL" id="MU971362">
    <property type="protein sequence ID" value="KAK9237993.1"/>
    <property type="molecule type" value="Genomic_DNA"/>
</dbReference>
<evidence type="ECO:0000313" key="1">
    <source>
        <dbReference type="EMBL" id="KAK9237993.1"/>
    </source>
</evidence>
<reference evidence="2" key="1">
    <citation type="journal article" date="2024" name="Front. Bioeng. Biotechnol.">
        <title>Genome-scale model development and genomic sequencing of the oleaginous clade Lipomyces.</title>
        <authorList>
            <person name="Czajka J.J."/>
            <person name="Han Y."/>
            <person name="Kim J."/>
            <person name="Mondo S.J."/>
            <person name="Hofstad B.A."/>
            <person name="Robles A."/>
            <person name="Haridas S."/>
            <person name="Riley R."/>
            <person name="LaButti K."/>
            <person name="Pangilinan J."/>
            <person name="Andreopoulos W."/>
            <person name="Lipzen A."/>
            <person name="Yan J."/>
            <person name="Wang M."/>
            <person name="Ng V."/>
            <person name="Grigoriev I.V."/>
            <person name="Spatafora J.W."/>
            <person name="Magnuson J.K."/>
            <person name="Baker S.E."/>
            <person name="Pomraning K.R."/>
        </authorList>
    </citation>
    <scope>NUCLEOTIDE SEQUENCE [LARGE SCALE GENOMIC DNA]</scope>
    <source>
        <strain evidence="2">CBS 7786</strain>
    </source>
</reference>
<organism evidence="1 2">
    <name type="scientific">Lipomyces kononenkoae</name>
    <name type="common">Yeast</name>
    <dbReference type="NCBI Taxonomy" id="34357"/>
    <lineage>
        <taxon>Eukaryota</taxon>
        <taxon>Fungi</taxon>
        <taxon>Dikarya</taxon>
        <taxon>Ascomycota</taxon>
        <taxon>Saccharomycotina</taxon>
        <taxon>Lipomycetes</taxon>
        <taxon>Lipomycetales</taxon>
        <taxon>Lipomycetaceae</taxon>
        <taxon>Lipomyces</taxon>
    </lineage>
</organism>
<name>A0ACC3T284_LIPKO</name>
<evidence type="ECO:0000313" key="2">
    <source>
        <dbReference type="Proteomes" id="UP001433508"/>
    </source>
</evidence>